<dbReference type="AlphaFoldDB" id="A0A1H5ULD6"/>
<protein>
    <submittedName>
        <fullName evidence="9">Predicted PurR-regulated permease PerM</fullName>
    </submittedName>
</protein>
<gene>
    <name evidence="9" type="ORF">SAMN05421847_0836</name>
</gene>
<keyword evidence="5 8" id="KW-0812">Transmembrane</keyword>
<comment type="subcellular location">
    <subcellularLocation>
        <location evidence="1">Cell membrane</location>
        <topology evidence="1">Multi-pass membrane protein</topology>
    </subcellularLocation>
</comment>
<dbReference type="Proteomes" id="UP000236738">
    <property type="component" value="Unassembled WGS sequence"/>
</dbReference>
<keyword evidence="7 8" id="KW-0472">Membrane</keyword>
<feature type="transmembrane region" description="Helical" evidence="8">
    <location>
        <begin position="33"/>
        <end position="54"/>
    </location>
</feature>
<evidence type="ECO:0000256" key="3">
    <source>
        <dbReference type="ARBA" id="ARBA00022448"/>
    </source>
</evidence>
<dbReference type="InterPro" id="IPR002549">
    <property type="entry name" value="AI-2E-like"/>
</dbReference>
<dbReference type="PANTHER" id="PTHR21716">
    <property type="entry name" value="TRANSMEMBRANE PROTEIN"/>
    <property type="match status" value="1"/>
</dbReference>
<dbReference type="GO" id="GO:0005886">
    <property type="term" value="C:plasma membrane"/>
    <property type="evidence" value="ECO:0007669"/>
    <property type="project" value="UniProtKB-SubCell"/>
</dbReference>
<evidence type="ECO:0000256" key="1">
    <source>
        <dbReference type="ARBA" id="ARBA00004651"/>
    </source>
</evidence>
<evidence type="ECO:0000256" key="2">
    <source>
        <dbReference type="ARBA" id="ARBA00009773"/>
    </source>
</evidence>
<dbReference type="Pfam" id="PF01594">
    <property type="entry name" value="AI-2E_transport"/>
    <property type="match status" value="1"/>
</dbReference>
<accession>A0A1H5ULD6</accession>
<evidence type="ECO:0000256" key="5">
    <source>
        <dbReference type="ARBA" id="ARBA00022692"/>
    </source>
</evidence>
<name>A0A1H5ULD6_9FLAO</name>
<evidence type="ECO:0000313" key="10">
    <source>
        <dbReference type="Proteomes" id="UP000236738"/>
    </source>
</evidence>
<feature type="transmembrane region" description="Helical" evidence="8">
    <location>
        <begin position="204"/>
        <end position="226"/>
    </location>
</feature>
<feature type="transmembrane region" description="Helical" evidence="8">
    <location>
        <begin position="304"/>
        <end position="329"/>
    </location>
</feature>
<keyword evidence="4" id="KW-1003">Cell membrane</keyword>
<feature type="transmembrane region" description="Helical" evidence="8">
    <location>
        <begin position="66"/>
        <end position="85"/>
    </location>
</feature>
<reference evidence="10" key="1">
    <citation type="submission" date="2016-10" db="EMBL/GenBank/DDBJ databases">
        <authorList>
            <person name="Varghese N."/>
            <person name="Submissions S."/>
        </authorList>
    </citation>
    <scope>NUCLEOTIDE SEQUENCE [LARGE SCALE GENOMIC DNA]</scope>
    <source>
        <strain evidence="10">DSM 21580</strain>
    </source>
</reference>
<evidence type="ECO:0000256" key="4">
    <source>
        <dbReference type="ARBA" id="ARBA00022475"/>
    </source>
</evidence>
<keyword evidence="10" id="KW-1185">Reference proteome</keyword>
<proteinExistence type="inferred from homology"/>
<feature type="transmembrane region" description="Helical" evidence="8">
    <location>
        <begin position="269"/>
        <end position="292"/>
    </location>
</feature>
<evidence type="ECO:0000256" key="8">
    <source>
        <dbReference type="SAM" id="Phobius"/>
    </source>
</evidence>
<keyword evidence="6 8" id="KW-1133">Transmembrane helix</keyword>
<organism evidence="9 10">
    <name type="scientific">Halpernia humi</name>
    <dbReference type="NCBI Taxonomy" id="493375"/>
    <lineage>
        <taxon>Bacteria</taxon>
        <taxon>Pseudomonadati</taxon>
        <taxon>Bacteroidota</taxon>
        <taxon>Flavobacteriia</taxon>
        <taxon>Flavobacteriales</taxon>
        <taxon>Weeksellaceae</taxon>
        <taxon>Chryseobacterium group</taxon>
        <taxon>Halpernia</taxon>
    </lineage>
</organism>
<feature type="transmembrane region" description="Helical" evidence="8">
    <location>
        <begin position="141"/>
        <end position="168"/>
    </location>
</feature>
<dbReference type="PANTHER" id="PTHR21716:SF53">
    <property type="entry name" value="PERMEASE PERM-RELATED"/>
    <property type="match status" value="1"/>
</dbReference>
<keyword evidence="3" id="KW-0813">Transport</keyword>
<evidence type="ECO:0000256" key="7">
    <source>
        <dbReference type="ARBA" id="ARBA00023136"/>
    </source>
</evidence>
<feature type="transmembrane region" description="Helical" evidence="8">
    <location>
        <begin position="232"/>
        <end position="262"/>
    </location>
</feature>
<feature type="transmembrane region" description="Helical" evidence="8">
    <location>
        <begin position="9"/>
        <end position="27"/>
    </location>
</feature>
<evidence type="ECO:0000313" key="9">
    <source>
        <dbReference type="EMBL" id="SEF75862.1"/>
    </source>
</evidence>
<dbReference type="EMBL" id="FNUS01000001">
    <property type="protein sequence ID" value="SEF75862.1"/>
    <property type="molecule type" value="Genomic_DNA"/>
</dbReference>
<dbReference type="OrthoDB" id="9793390at2"/>
<evidence type="ECO:0000256" key="6">
    <source>
        <dbReference type="ARBA" id="ARBA00022989"/>
    </source>
</evidence>
<comment type="similarity">
    <text evidence="2">Belongs to the autoinducer-2 exporter (AI-2E) (TC 2.A.86) family.</text>
</comment>
<dbReference type="RefSeq" id="WP_103912819.1">
    <property type="nucleotide sequence ID" value="NZ_FNUS01000001.1"/>
</dbReference>
<sequence length="371" mass="42094">MLEKIKLPFLLRLSLALVSILCLGYLADIGKTILAPLFFAFLVSLLFLPFANFLERKLKFRRSFSTLFSVFILIFFLAGLIYFFGNQFGRLSDDLPLLQKQINESFTEFQVWVSRTFHINFSKQLKYLNEAGDKILSSSTIILGTTLAIFSSSMAFVIFSSIFFIFILNYRRTLYKFIVRVFHEEHQPKVQDITNEIRKIIKQYIAGLFLQVFIVSTLTSIVLTILEVKYALLLGVLTGLLNVIPYVGIFVSAIFASFISFATGGTSKFLFVLIGYFGVHILDANVILPFVVGSKVKINALFSFLIILIGESLWGISGMFLGIPFLAILKIILDRIEGLQPWGALLGEEVKVKRPKRKLKISKKITIEEKD</sequence>